<evidence type="ECO:0000256" key="1">
    <source>
        <dbReference type="SAM" id="MobiDB-lite"/>
    </source>
</evidence>
<dbReference type="SUPFAM" id="SSF53850">
    <property type="entry name" value="Periplasmic binding protein-like II"/>
    <property type="match status" value="1"/>
</dbReference>
<dbReference type="PANTHER" id="PTHR30290:SF83">
    <property type="entry name" value="ABC TRANSPORTER SUBSTRATE-BINDING PROTEIN"/>
    <property type="match status" value="1"/>
</dbReference>
<dbReference type="PANTHER" id="PTHR30290">
    <property type="entry name" value="PERIPLASMIC BINDING COMPONENT OF ABC TRANSPORTER"/>
    <property type="match status" value="1"/>
</dbReference>
<accession>A0A2Y8ZV43</accession>
<dbReference type="GO" id="GO:0015833">
    <property type="term" value="P:peptide transport"/>
    <property type="evidence" value="ECO:0007669"/>
    <property type="project" value="TreeGrafter"/>
</dbReference>
<evidence type="ECO:0000313" key="4">
    <source>
        <dbReference type="EMBL" id="SSA34179.1"/>
    </source>
</evidence>
<feature type="domain" description="Solute-binding protein family 5" evidence="3">
    <location>
        <begin position="111"/>
        <end position="513"/>
    </location>
</feature>
<feature type="chain" id="PRO_5038661967" evidence="2">
    <location>
        <begin position="22"/>
        <end position="597"/>
    </location>
</feature>
<feature type="compositionally biased region" description="Gly residues" evidence="1">
    <location>
        <begin position="23"/>
        <end position="40"/>
    </location>
</feature>
<dbReference type="OrthoDB" id="9796817at2"/>
<protein>
    <submittedName>
        <fullName evidence="4">Peptide/nickel transport system substrate-binding protein</fullName>
    </submittedName>
</protein>
<evidence type="ECO:0000256" key="2">
    <source>
        <dbReference type="SAM" id="SignalP"/>
    </source>
</evidence>
<dbReference type="Gene3D" id="3.10.105.10">
    <property type="entry name" value="Dipeptide-binding Protein, Domain 3"/>
    <property type="match status" value="1"/>
</dbReference>
<dbReference type="AlphaFoldDB" id="A0A2Y8ZV43"/>
<proteinExistence type="predicted"/>
<keyword evidence="5" id="KW-1185">Reference proteome</keyword>
<dbReference type="Gene3D" id="3.40.190.10">
    <property type="entry name" value="Periplasmic binding protein-like II"/>
    <property type="match status" value="1"/>
</dbReference>
<organism evidence="4 5">
    <name type="scientific">Branchiibius hedensis</name>
    <dbReference type="NCBI Taxonomy" id="672460"/>
    <lineage>
        <taxon>Bacteria</taxon>
        <taxon>Bacillati</taxon>
        <taxon>Actinomycetota</taxon>
        <taxon>Actinomycetes</taxon>
        <taxon>Micrococcales</taxon>
        <taxon>Dermacoccaceae</taxon>
        <taxon>Branchiibius</taxon>
    </lineage>
</organism>
<dbReference type="InterPro" id="IPR000914">
    <property type="entry name" value="SBP_5_dom"/>
</dbReference>
<dbReference type="Proteomes" id="UP000250028">
    <property type="component" value="Unassembled WGS sequence"/>
</dbReference>
<dbReference type="RefSeq" id="WP_109684776.1">
    <property type="nucleotide sequence ID" value="NZ_QGDN01000001.1"/>
</dbReference>
<feature type="signal peptide" evidence="2">
    <location>
        <begin position="1"/>
        <end position="21"/>
    </location>
</feature>
<sequence>MRWTKIVALAAAGSLSLAACGGGSNKGGGSSDGDTSGGGSQTVALDASAKGPAPAVDGAKTGGTLTVPYNSVPETFDPTRDYYQDTDAIMSQLVTRSLTAYRVSKDGKPVLVPDLAEDLGTQSDDGLTWTFKLKPNLKYSDGSTIKAADFVYSIKRSFDTADYADGPAANYGFQYFKNFPDPSAEKQAAGVYTGPYTGNDKDFTTAEAPNDTTLVVHLKKKWPTFPYYAAFPVMSPIPQAKDTKANYGNNPVASGPYMFDSYTVGSELKLKKNPNWDPNSDPSRHQFVDAYDFKFGVDIVPNQTAIIASNGTAATSLNWDGVDSSLISKVSGSGASNADQLVVGPDPCVTYATMDTRSVPLEVRKAYAVAYPIDPLRKATGETTLSFSPATTYGSANIPGFEAYTPVNGLTGKGNGDPAKAKEMLAAAGKTGFKISYYYANNDPTAVAANAVKKQALTAAGFTVQDVGVSKTDLRKKRNLTDGSVNTGQGPRGWCYDWPANDSVYPQIFTSAAIGASISVGMLKSPELDSEINAIAVLPIDQQQAKWNTLDKEIAEKYLPAVPLDYGRANLLFGKQVHNVINDPNRGLPDLAQIWVG</sequence>
<dbReference type="GO" id="GO:0042597">
    <property type="term" value="C:periplasmic space"/>
    <property type="evidence" value="ECO:0007669"/>
    <property type="project" value="UniProtKB-ARBA"/>
</dbReference>
<dbReference type="Pfam" id="PF00496">
    <property type="entry name" value="SBP_bac_5"/>
    <property type="match status" value="1"/>
</dbReference>
<dbReference type="PIRSF" id="PIRSF002741">
    <property type="entry name" value="MppA"/>
    <property type="match status" value="1"/>
</dbReference>
<dbReference type="EMBL" id="UESZ01000001">
    <property type="protein sequence ID" value="SSA34179.1"/>
    <property type="molecule type" value="Genomic_DNA"/>
</dbReference>
<reference evidence="5" key="1">
    <citation type="submission" date="2016-10" db="EMBL/GenBank/DDBJ databases">
        <authorList>
            <person name="Varghese N."/>
            <person name="Submissions S."/>
        </authorList>
    </citation>
    <scope>NUCLEOTIDE SEQUENCE [LARGE SCALE GENOMIC DNA]</scope>
    <source>
        <strain evidence="5">DSM 22951</strain>
    </source>
</reference>
<gene>
    <name evidence="4" type="ORF">SAMN04489750_1482</name>
</gene>
<feature type="region of interest" description="Disordered" evidence="1">
    <location>
        <begin position="23"/>
        <end position="59"/>
    </location>
</feature>
<evidence type="ECO:0000259" key="3">
    <source>
        <dbReference type="Pfam" id="PF00496"/>
    </source>
</evidence>
<name>A0A2Y8ZV43_9MICO</name>
<dbReference type="GO" id="GO:1904680">
    <property type="term" value="F:peptide transmembrane transporter activity"/>
    <property type="evidence" value="ECO:0007669"/>
    <property type="project" value="TreeGrafter"/>
</dbReference>
<dbReference type="GO" id="GO:0043190">
    <property type="term" value="C:ATP-binding cassette (ABC) transporter complex"/>
    <property type="evidence" value="ECO:0007669"/>
    <property type="project" value="InterPro"/>
</dbReference>
<keyword evidence="2" id="KW-0732">Signal</keyword>
<dbReference type="InterPro" id="IPR030678">
    <property type="entry name" value="Peptide/Ni-bd"/>
</dbReference>
<dbReference type="PROSITE" id="PS51257">
    <property type="entry name" value="PROKAR_LIPOPROTEIN"/>
    <property type="match status" value="1"/>
</dbReference>
<dbReference type="InterPro" id="IPR039424">
    <property type="entry name" value="SBP_5"/>
</dbReference>
<evidence type="ECO:0000313" key="5">
    <source>
        <dbReference type="Proteomes" id="UP000250028"/>
    </source>
</evidence>